<accession>A0A377SU79</accession>
<dbReference type="GO" id="GO:0004553">
    <property type="term" value="F:hydrolase activity, hydrolyzing O-glycosyl compounds"/>
    <property type="evidence" value="ECO:0007669"/>
    <property type="project" value="InterPro"/>
</dbReference>
<keyword evidence="2" id="KW-0732">Signal</keyword>
<dbReference type="SMART" id="SM00495">
    <property type="entry name" value="ChtBD3"/>
    <property type="match status" value="1"/>
</dbReference>
<sequence length="736" mass="77947">MKNSMKHRLTILAGLLVSMPMAAIAAPAATKGSFQDFLDNMRAFESGIDPAKADFYKQNFNSPILRYAKVVTPGVPVRDPSTGSLIIEATTVNQYFTKLGLNTIYNPNAADQAAMFKTMQYSSLNAWGFIGYQLGEALMIDTGYYSPVKYVSATENLDKFYIFAPDSTWANGVTEATIEIPGSGGNKVRGTHNNRWEGTFSGRNGVNSFADLKNPAKQEYVIRDAMRFNYGVMSEKLAAANITWAQALAKSWPGKDENGNPITIKATMSGLLAAAHLGGAWGAADLLITNKVACDEQGTCVTTYIDKFGNYDTQIDTPNDDTISGGPLDEVLSAGQGNDTVYTGGGKNTIYLSQFPGGTTTVKDFVVGKDKIVLRNWTGSNPLASLAVTDSAGGALLQFAGQSVLLEKVSAAAVKANPSAVIVVSAVYKLAWSGKQTATGFNPALDQIQGTAGLGFKHLKIFQDNGSLFIGTQAADGGIYSWIELPGVTAAQVSSDMFSNMSGSYSALEFTVLLNPTTWGWGKAKSVDYFKAANTTVNLAAFAYNFSALALKQEGADVVLTLNPASNGGDTKALRLLNTKISDLSAKNFYGVTGNYSDIKIDDPSTAIYFPVTASAGTGGVIAPSGVVQVREKTNQVFTITPNANFKIKSITVDGVAQAISSSFTLVNVTGPRSVAVSFEAGSSNTCAATAWSATTVYAAGGTKVSHKGFEYTNKWWTQGNEPGTNDVWTKGAACQ</sequence>
<dbReference type="InterPro" id="IPR036573">
    <property type="entry name" value="CBM_sf_5/12"/>
</dbReference>
<protein>
    <submittedName>
        <fullName evidence="4">Carbohydrate binding domain</fullName>
    </submittedName>
    <submittedName>
        <fullName evidence="5">Carbohydrate binding protein</fullName>
    </submittedName>
</protein>
<feature type="domain" description="Chitin-binding type-3" evidence="3">
    <location>
        <begin position="689"/>
        <end position="732"/>
    </location>
</feature>
<evidence type="ECO:0000313" key="7">
    <source>
        <dbReference type="Proteomes" id="UP000295794"/>
    </source>
</evidence>
<organism evidence="4 6">
    <name type="scientific">Iodobacter fluviatilis</name>
    <dbReference type="NCBI Taxonomy" id="537"/>
    <lineage>
        <taxon>Bacteria</taxon>
        <taxon>Pseudomonadati</taxon>
        <taxon>Pseudomonadota</taxon>
        <taxon>Betaproteobacteria</taxon>
        <taxon>Neisseriales</taxon>
        <taxon>Chitinibacteraceae</taxon>
        <taxon>Iodobacter</taxon>
    </lineage>
</organism>
<dbReference type="GO" id="GO:0005576">
    <property type="term" value="C:extracellular region"/>
    <property type="evidence" value="ECO:0007669"/>
    <property type="project" value="InterPro"/>
</dbReference>
<dbReference type="CDD" id="cd12215">
    <property type="entry name" value="ChiC_BD"/>
    <property type="match status" value="1"/>
</dbReference>
<dbReference type="Gene3D" id="2.10.10.20">
    <property type="entry name" value="Carbohydrate-binding module superfamily 5/12"/>
    <property type="match status" value="1"/>
</dbReference>
<dbReference type="Gene3D" id="2.150.10.10">
    <property type="entry name" value="Serralysin-like metalloprotease, C-terminal"/>
    <property type="match status" value="1"/>
</dbReference>
<dbReference type="RefSeq" id="WP_115228662.1">
    <property type="nucleotide sequence ID" value="NZ_CAWOLO010000007.1"/>
</dbReference>
<evidence type="ECO:0000313" key="5">
    <source>
        <dbReference type="EMBL" id="TCU85627.1"/>
    </source>
</evidence>
<dbReference type="GO" id="GO:0030246">
    <property type="term" value="F:carbohydrate binding"/>
    <property type="evidence" value="ECO:0007669"/>
    <property type="project" value="InterPro"/>
</dbReference>
<dbReference type="InterPro" id="IPR003610">
    <property type="entry name" value="CBM5/12"/>
</dbReference>
<dbReference type="Proteomes" id="UP000295794">
    <property type="component" value="Unassembled WGS sequence"/>
</dbReference>
<dbReference type="OrthoDB" id="480426at2"/>
<evidence type="ECO:0000256" key="2">
    <source>
        <dbReference type="SAM" id="SignalP"/>
    </source>
</evidence>
<feature type="signal peptide" evidence="2">
    <location>
        <begin position="1"/>
        <end position="25"/>
    </location>
</feature>
<dbReference type="InterPro" id="IPR011049">
    <property type="entry name" value="Serralysin-like_metalloprot_C"/>
</dbReference>
<evidence type="ECO:0000313" key="4">
    <source>
        <dbReference type="EMBL" id="STR44925.1"/>
    </source>
</evidence>
<dbReference type="SUPFAM" id="SSF51120">
    <property type="entry name" value="beta-Roll"/>
    <property type="match status" value="1"/>
</dbReference>
<evidence type="ECO:0000256" key="1">
    <source>
        <dbReference type="ARBA" id="ARBA00022801"/>
    </source>
</evidence>
<dbReference type="AlphaFoldDB" id="A0A377SU79"/>
<dbReference type="GO" id="GO:0005975">
    <property type="term" value="P:carbohydrate metabolic process"/>
    <property type="evidence" value="ECO:0007669"/>
    <property type="project" value="InterPro"/>
</dbReference>
<evidence type="ECO:0000259" key="3">
    <source>
        <dbReference type="SMART" id="SM00495"/>
    </source>
</evidence>
<dbReference type="EMBL" id="SMBT01000007">
    <property type="protein sequence ID" value="TCU85627.1"/>
    <property type="molecule type" value="Genomic_DNA"/>
</dbReference>
<gene>
    <name evidence="5" type="ORF">EV682_107137</name>
    <name evidence="4" type="ORF">NCTC11159_03471</name>
</gene>
<dbReference type="EMBL" id="UGHR01000003">
    <property type="protein sequence ID" value="STR44925.1"/>
    <property type="molecule type" value="Genomic_DNA"/>
</dbReference>
<name>A0A377SU79_9NEIS</name>
<reference evidence="5 7" key="2">
    <citation type="submission" date="2019-03" db="EMBL/GenBank/DDBJ databases">
        <title>Genomic Encyclopedia of Type Strains, Phase IV (KMG-IV): sequencing the most valuable type-strain genomes for metagenomic binning, comparative biology and taxonomic classification.</title>
        <authorList>
            <person name="Goeker M."/>
        </authorList>
    </citation>
    <scope>NUCLEOTIDE SEQUENCE [LARGE SCALE GENOMIC DNA]</scope>
    <source>
        <strain evidence="5 7">DSM 3764</strain>
    </source>
</reference>
<dbReference type="Proteomes" id="UP000255108">
    <property type="component" value="Unassembled WGS sequence"/>
</dbReference>
<evidence type="ECO:0000313" key="6">
    <source>
        <dbReference type="Proteomes" id="UP000255108"/>
    </source>
</evidence>
<dbReference type="Pfam" id="PF02839">
    <property type="entry name" value="CBM_5_12"/>
    <property type="match status" value="1"/>
</dbReference>
<keyword evidence="7" id="KW-1185">Reference proteome</keyword>
<reference evidence="4 6" key="1">
    <citation type="submission" date="2018-06" db="EMBL/GenBank/DDBJ databases">
        <authorList>
            <consortium name="Pathogen Informatics"/>
            <person name="Doyle S."/>
        </authorList>
    </citation>
    <scope>NUCLEOTIDE SEQUENCE [LARGE SCALE GENOMIC DNA]</scope>
    <source>
        <strain evidence="4 6">NCTC11159</strain>
    </source>
</reference>
<feature type="chain" id="PRO_5017052945" evidence="2">
    <location>
        <begin position="26"/>
        <end position="736"/>
    </location>
</feature>
<proteinExistence type="predicted"/>
<keyword evidence="1" id="KW-0378">Hydrolase</keyword>
<dbReference type="SUPFAM" id="SSF51055">
    <property type="entry name" value="Carbohydrate binding domain"/>
    <property type="match status" value="1"/>
</dbReference>